<evidence type="ECO:0000313" key="17">
    <source>
        <dbReference type="EMBL" id="GEU39155.1"/>
    </source>
</evidence>
<proteinExistence type="predicted"/>
<dbReference type="SUPFAM" id="SSF56672">
    <property type="entry name" value="DNA/RNA polymerases"/>
    <property type="match status" value="1"/>
</dbReference>
<dbReference type="SUPFAM" id="SSF53098">
    <property type="entry name" value="Ribonuclease H-like"/>
    <property type="match status" value="1"/>
</dbReference>
<keyword evidence="12" id="KW-0239">DNA-directed DNA polymerase</keyword>
<dbReference type="GO" id="GO:0004519">
    <property type="term" value="F:endonuclease activity"/>
    <property type="evidence" value="ECO:0007669"/>
    <property type="project" value="UniProtKB-KW"/>
</dbReference>
<dbReference type="GO" id="GO:0003677">
    <property type="term" value="F:DNA binding"/>
    <property type="evidence" value="ECO:0007669"/>
    <property type="project" value="UniProtKB-KW"/>
</dbReference>
<dbReference type="PROSITE" id="PS50994">
    <property type="entry name" value="INTEGRASE"/>
    <property type="match status" value="1"/>
</dbReference>
<evidence type="ECO:0000256" key="10">
    <source>
        <dbReference type="ARBA" id="ARBA00022908"/>
    </source>
</evidence>
<evidence type="ECO:0000256" key="4">
    <source>
        <dbReference type="ARBA" id="ARBA00022722"/>
    </source>
</evidence>
<reference evidence="17" key="1">
    <citation type="journal article" date="2019" name="Sci. Rep.">
        <title>Draft genome of Tanacetum cinerariifolium, the natural source of mosquito coil.</title>
        <authorList>
            <person name="Yamashiro T."/>
            <person name="Shiraishi A."/>
            <person name="Satake H."/>
            <person name="Nakayama K."/>
        </authorList>
    </citation>
    <scope>NUCLEOTIDE SEQUENCE</scope>
</reference>
<keyword evidence="13" id="KW-0238">DNA-binding</keyword>
<dbReference type="InterPro" id="IPR043128">
    <property type="entry name" value="Rev_trsase/Diguanyl_cyclase"/>
</dbReference>
<evidence type="ECO:0000256" key="11">
    <source>
        <dbReference type="ARBA" id="ARBA00022918"/>
    </source>
</evidence>
<name>A0A6L2JTJ4_TANCI</name>
<keyword evidence="9" id="KW-0460">Magnesium</keyword>
<keyword evidence="3" id="KW-0548">Nucleotidyltransferase</keyword>
<dbReference type="GO" id="GO:0006508">
    <property type="term" value="P:proteolysis"/>
    <property type="evidence" value="ECO:0007669"/>
    <property type="project" value="UniProtKB-KW"/>
</dbReference>
<evidence type="ECO:0000256" key="12">
    <source>
        <dbReference type="ARBA" id="ARBA00022932"/>
    </source>
</evidence>
<keyword evidence="7" id="KW-0255">Endonuclease</keyword>
<keyword evidence="14" id="KW-0233">DNA recombination</keyword>
<dbReference type="EMBL" id="BKCJ010001139">
    <property type="protein sequence ID" value="GEU39155.1"/>
    <property type="molecule type" value="Genomic_DNA"/>
</dbReference>
<evidence type="ECO:0000259" key="16">
    <source>
        <dbReference type="PROSITE" id="PS50994"/>
    </source>
</evidence>
<organism evidence="17">
    <name type="scientific">Tanacetum cinerariifolium</name>
    <name type="common">Dalmatian daisy</name>
    <name type="synonym">Chrysanthemum cinerariifolium</name>
    <dbReference type="NCBI Taxonomy" id="118510"/>
    <lineage>
        <taxon>Eukaryota</taxon>
        <taxon>Viridiplantae</taxon>
        <taxon>Streptophyta</taxon>
        <taxon>Embryophyta</taxon>
        <taxon>Tracheophyta</taxon>
        <taxon>Spermatophyta</taxon>
        <taxon>Magnoliopsida</taxon>
        <taxon>eudicotyledons</taxon>
        <taxon>Gunneridae</taxon>
        <taxon>Pentapetalae</taxon>
        <taxon>asterids</taxon>
        <taxon>campanulids</taxon>
        <taxon>Asterales</taxon>
        <taxon>Asteraceae</taxon>
        <taxon>Asteroideae</taxon>
        <taxon>Anthemideae</taxon>
        <taxon>Anthemidinae</taxon>
        <taxon>Tanacetum</taxon>
    </lineage>
</organism>
<dbReference type="PANTHER" id="PTHR37984:SF5">
    <property type="entry name" value="PROTEIN NYNRIN-LIKE"/>
    <property type="match status" value="1"/>
</dbReference>
<evidence type="ECO:0000256" key="14">
    <source>
        <dbReference type="ARBA" id="ARBA00023172"/>
    </source>
</evidence>
<feature type="domain" description="Reverse transcriptase" evidence="15">
    <location>
        <begin position="1"/>
        <end position="94"/>
    </location>
</feature>
<keyword evidence="2" id="KW-0808">Transferase</keyword>
<comment type="caution">
    <text evidence="17">The sequence shown here is derived from an EMBL/GenBank/DDBJ whole genome shotgun (WGS) entry which is preliminary data.</text>
</comment>
<dbReference type="FunFam" id="3.10.20.370:FF:000001">
    <property type="entry name" value="Retrovirus-related Pol polyprotein from transposon 17.6-like protein"/>
    <property type="match status" value="1"/>
</dbReference>
<evidence type="ECO:0000256" key="1">
    <source>
        <dbReference type="ARBA" id="ARBA00022670"/>
    </source>
</evidence>
<evidence type="ECO:0000256" key="3">
    <source>
        <dbReference type="ARBA" id="ARBA00022695"/>
    </source>
</evidence>
<gene>
    <name evidence="17" type="ORF">Tci_011133</name>
</gene>
<evidence type="ECO:0000256" key="13">
    <source>
        <dbReference type="ARBA" id="ARBA00023125"/>
    </source>
</evidence>
<feature type="domain" description="Integrase catalytic" evidence="16">
    <location>
        <begin position="277"/>
        <end position="457"/>
    </location>
</feature>
<dbReference type="GO" id="GO:0015074">
    <property type="term" value="P:DNA integration"/>
    <property type="evidence" value="ECO:0007669"/>
    <property type="project" value="UniProtKB-KW"/>
</dbReference>
<keyword evidence="1" id="KW-0645">Protease</keyword>
<dbReference type="AlphaFoldDB" id="A0A6L2JTJ4"/>
<dbReference type="Gene3D" id="1.10.340.70">
    <property type="match status" value="1"/>
</dbReference>
<dbReference type="InterPro" id="IPR056924">
    <property type="entry name" value="SH3_Tf2-1"/>
</dbReference>
<dbReference type="InterPro" id="IPR012337">
    <property type="entry name" value="RNaseH-like_sf"/>
</dbReference>
<dbReference type="Pfam" id="PF00078">
    <property type="entry name" value="RVT_1"/>
    <property type="match status" value="1"/>
</dbReference>
<dbReference type="PANTHER" id="PTHR37984">
    <property type="entry name" value="PROTEIN CBG26694"/>
    <property type="match status" value="1"/>
</dbReference>
<evidence type="ECO:0000256" key="7">
    <source>
        <dbReference type="ARBA" id="ARBA00022759"/>
    </source>
</evidence>
<dbReference type="InterPro" id="IPR041373">
    <property type="entry name" value="RT_RNaseH"/>
</dbReference>
<dbReference type="PROSITE" id="PS50878">
    <property type="entry name" value="RT_POL"/>
    <property type="match status" value="1"/>
</dbReference>
<evidence type="ECO:0000256" key="5">
    <source>
        <dbReference type="ARBA" id="ARBA00022723"/>
    </source>
</evidence>
<dbReference type="GO" id="GO:0006310">
    <property type="term" value="P:DNA recombination"/>
    <property type="evidence" value="ECO:0007669"/>
    <property type="project" value="UniProtKB-KW"/>
</dbReference>
<dbReference type="GO" id="GO:0046872">
    <property type="term" value="F:metal ion binding"/>
    <property type="evidence" value="ECO:0007669"/>
    <property type="project" value="UniProtKB-KW"/>
</dbReference>
<dbReference type="GO" id="GO:0003964">
    <property type="term" value="F:RNA-directed DNA polymerase activity"/>
    <property type="evidence" value="ECO:0007669"/>
    <property type="project" value="UniProtKB-KW"/>
</dbReference>
<dbReference type="Gene3D" id="3.30.70.270">
    <property type="match status" value="1"/>
</dbReference>
<sequence>MPFGSTNAPTVFMDLMNRVCKLYLDRFVIVFIDDILIYSKNRKEHEGHLKLILKLLKEEELYAKFSKCEFWLSKGSGNFVVYCDDSHKGLGVVLMQKEKVIAYASRQLKVHEKNYTTHDLELGAVVFALKMWRHYLYGTKYVVFTDHKSLQHILDQKELNMRQRRWLELLSDYDCEIRYQPGKANMVADALSRKERSKLLRVRALVTTIGLNLPKQILNAQSEARKEANFINEDLQGMINKLEPHADETLCLNNRSWIPCFGDLRALIMHELRKSKYSIHPDSDKMYQDLKKLYWWPNMKAEIATYVSKCLTCAKTAAEQDTIWVIIDHLTKSAHFFPMREDDTLEKLMRQCLKEVVSKHGVPVLIISDRDGKFTSHFWKSLNKALGTRLDMSTAYHPKTDGQSERTIKTLEDMLRTCVLDFEKSWDKHLPLVEFLYNNSYHTSIKADPFEALYGRKCRSPIDWDELNPRYIGPFKILAKVGTVAYRLELPEQLSRVHSTFHVSKLKKYMADEPLAIPLDEIQVDEKLNFIEEPVEIMDREVKRLKQSRIPIVKVCWNSRRGPEFTWEREDQMQKKYPHLFPNSTPMADTTS</sequence>
<dbReference type="InterPro" id="IPR041588">
    <property type="entry name" value="Integrase_H2C2"/>
</dbReference>
<dbReference type="InterPro" id="IPR043502">
    <property type="entry name" value="DNA/RNA_pol_sf"/>
</dbReference>
<keyword evidence="4" id="KW-0540">Nuclease</keyword>
<keyword evidence="5" id="KW-0479">Metal-binding</keyword>
<keyword evidence="6" id="KW-0064">Aspartyl protease</keyword>
<keyword evidence="11 17" id="KW-0695">RNA-directed DNA polymerase</keyword>
<dbReference type="GO" id="GO:0004190">
    <property type="term" value="F:aspartic-type endopeptidase activity"/>
    <property type="evidence" value="ECO:0007669"/>
    <property type="project" value="UniProtKB-KW"/>
</dbReference>
<keyword evidence="10" id="KW-0229">DNA integration</keyword>
<evidence type="ECO:0000256" key="9">
    <source>
        <dbReference type="ARBA" id="ARBA00022842"/>
    </source>
</evidence>
<dbReference type="InterPro" id="IPR036397">
    <property type="entry name" value="RNaseH_sf"/>
</dbReference>
<dbReference type="CDD" id="cd09274">
    <property type="entry name" value="RNase_HI_RT_Ty3"/>
    <property type="match status" value="1"/>
</dbReference>
<dbReference type="GO" id="GO:0003887">
    <property type="term" value="F:DNA-directed DNA polymerase activity"/>
    <property type="evidence" value="ECO:0007669"/>
    <property type="project" value="UniProtKB-KW"/>
</dbReference>
<dbReference type="Pfam" id="PF17917">
    <property type="entry name" value="RT_RNaseH"/>
    <property type="match status" value="1"/>
</dbReference>
<dbReference type="Gene3D" id="3.10.20.370">
    <property type="match status" value="1"/>
</dbReference>
<dbReference type="Pfam" id="PF24626">
    <property type="entry name" value="SH3_Tf2-1"/>
    <property type="match status" value="1"/>
</dbReference>
<dbReference type="Gene3D" id="3.30.420.10">
    <property type="entry name" value="Ribonuclease H-like superfamily/Ribonuclease H"/>
    <property type="match status" value="1"/>
</dbReference>
<dbReference type="InterPro" id="IPR050951">
    <property type="entry name" value="Retrovirus_Pol_polyprotein"/>
</dbReference>
<keyword evidence="8" id="KW-0378">Hydrolase</keyword>
<evidence type="ECO:0000256" key="2">
    <source>
        <dbReference type="ARBA" id="ARBA00022679"/>
    </source>
</evidence>
<evidence type="ECO:0000256" key="8">
    <source>
        <dbReference type="ARBA" id="ARBA00022801"/>
    </source>
</evidence>
<protein>
    <submittedName>
        <fullName evidence="17">Putative reverse transcriptase domain-containing protein</fullName>
    </submittedName>
</protein>
<dbReference type="InterPro" id="IPR000477">
    <property type="entry name" value="RT_dom"/>
</dbReference>
<dbReference type="InterPro" id="IPR001584">
    <property type="entry name" value="Integrase_cat-core"/>
</dbReference>
<evidence type="ECO:0000256" key="6">
    <source>
        <dbReference type="ARBA" id="ARBA00022750"/>
    </source>
</evidence>
<evidence type="ECO:0000259" key="15">
    <source>
        <dbReference type="PROSITE" id="PS50878"/>
    </source>
</evidence>
<dbReference type="Pfam" id="PF17921">
    <property type="entry name" value="Integrase_H2C2"/>
    <property type="match status" value="1"/>
</dbReference>
<accession>A0A6L2JTJ4</accession>